<dbReference type="AlphaFoldDB" id="A0A5K1UC35"/>
<dbReference type="VEuPathDB" id="AmoebaDB:KM1_333720"/>
<protein>
    <submittedName>
        <fullName evidence="1">Uncharacterized protein</fullName>
    </submittedName>
</protein>
<name>A0A5K1UC35_ENTHI</name>
<reference evidence="1 2" key="1">
    <citation type="submission" date="2016-05" db="EMBL/GenBank/DDBJ databases">
        <title>First whole genome sequencing of Entamoeba histolytica HM1:IMSS-clone-6.</title>
        <authorList>
            <person name="Mukherjee Avik.K."/>
            <person name="Izumyama S."/>
            <person name="Nakada-Tsukui K."/>
            <person name="Nozaki T."/>
        </authorList>
    </citation>
    <scope>NUCLEOTIDE SEQUENCE [LARGE SCALE GENOMIC DNA]</scope>
    <source>
        <strain evidence="1 2">HM1:IMSS clone 6</strain>
    </source>
</reference>
<dbReference type="VEuPathDB" id="AmoebaDB:KM1_333420"/>
<dbReference type="Proteomes" id="UP000078387">
    <property type="component" value="Unassembled WGS sequence"/>
</dbReference>
<evidence type="ECO:0000313" key="2">
    <source>
        <dbReference type="Proteomes" id="UP000078387"/>
    </source>
</evidence>
<proteinExistence type="predicted"/>
<organism evidence="1 2">
    <name type="scientific">Entamoeba histolytica</name>
    <dbReference type="NCBI Taxonomy" id="5759"/>
    <lineage>
        <taxon>Eukaryota</taxon>
        <taxon>Amoebozoa</taxon>
        <taxon>Evosea</taxon>
        <taxon>Archamoebae</taxon>
        <taxon>Mastigamoebida</taxon>
        <taxon>Entamoebidae</taxon>
        <taxon>Entamoeba</taxon>
    </lineage>
</organism>
<dbReference type="VEuPathDB" id="AmoebaDB:EHI_095500"/>
<evidence type="ECO:0000313" key="1">
    <source>
        <dbReference type="EMBL" id="GAT98418.1"/>
    </source>
</evidence>
<accession>A0A5K1UC35</accession>
<dbReference type="VEuPathDB" id="AmoebaDB:EHI5A_266150"/>
<sequence>MSIINKTTKQETLIRKDEINKNTFKVTVNTDDITIETTTNGITTFTSENYIDSIQLITQVPEPKIQTKAVTITENGSYTISPDDNLDALDHVYVTTNVPQYKIDSLKVYQNGTFTIVTVAPEIINVTEHNTDITDLIEADAKLHKFTSNSETYDYLRITEKGNYQYIVFKFNVVNGLYVSEIEINTPAVTNKYTITYILKLNTEGAANNGILYFCKGTTIEETTALLCYNSEYARTEEGKQDPAIILYSSLLSENFPIK</sequence>
<gene>
    <name evidence="1" type="ORF">CL6EHI_095500</name>
</gene>
<dbReference type="EMBL" id="BDEQ01000001">
    <property type="protein sequence ID" value="GAT98418.1"/>
    <property type="molecule type" value="Genomic_DNA"/>
</dbReference>
<comment type="caution">
    <text evidence="1">The sequence shown here is derived from an EMBL/GenBank/DDBJ whole genome shotgun (WGS) entry which is preliminary data.</text>
</comment>